<evidence type="ECO:0000313" key="3">
    <source>
        <dbReference type="EMBL" id="KAK1374089.1"/>
    </source>
</evidence>
<evidence type="ECO:0000256" key="1">
    <source>
        <dbReference type="SAM" id="MobiDB-lite"/>
    </source>
</evidence>
<keyword evidence="2" id="KW-0732">Signal</keyword>
<dbReference type="EMBL" id="JAUIZM010000007">
    <property type="protein sequence ID" value="KAK1374089.1"/>
    <property type="molecule type" value="Genomic_DNA"/>
</dbReference>
<feature type="compositionally biased region" description="Pro residues" evidence="1">
    <location>
        <begin position="127"/>
        <end position="203"/>
    </location>
</feature>
<gene>
    <name evidence="3" type="ORF">POM88_030282</name>
</gene>
<feature type="region of interest" description="Disordered" evidence="1">
    <location>
        <begin position="112"/>
        <end position="226"/>
    </location>
</feature>
<feature type="chain" id="PRO_5042158964" evidence="2">
    <location>
        <begin position="27"/>
        <end position="226"/>
    </location>
</feature>
<comment type="caution">
    <text evidence="3">The sequence shown here is derived from an EMBL/GenBank/DDBJ whole genome shotgun (WGS) entry which is preliminary data.</text>
</comment>
<accession>A0AAD8MIJ4</accession>
<protein>
    <submittedName>
        <fullName evidence="3">Uncharacterized protein</fullName>
    </submittedName>
</protein>
<keyword evidence="4" id="KW-1185">Reference proteome</keyword>
<name>A0AAD8MIJ4_9APIA</name>
<sequence>MFAKKLFVSFTVIVVVFTSDLAYNHAEELPKLPFFDTPGSSDISDLSLDGTYATTKSPWDPWYSGLPFHSIREFSSSQAQQPPSEAEDPVFKPAVLGLNGWGRVPRYPKFGHGGTSHFRFPPRRPRVPPPKVWSRAPPPPVRTSPPPPAWSPPPPPVTVQPPSPTPTPTIQPPSPTPMEGPSPYEAPTPVEPPSLNPAKPPSPASDSPAITPDWENHPSESPTLMW</sequence>
<dbReference type="PRINTS" id="PR01217">
    <property type="entry name" value="PRICHEXTENSN"/>
</dbReference>
<feature type="signal peptide" evidence="2">
    <location>
        <begin position="1"/>
        <end position="26"/>
    </location>
</feature>
<reference evidence="3" key="1">
    <citation type="submission" date="2023-02" db="EMBL/GenBank/DDBJ databases">
        <title>Genome of toxic invasive species Heracleum sosnowskyi carries increased number of genes despite the absence of recent whole-genome duplications.</title>
        <authorList>
            <person name="Schelkunov M."/>
            <person name="Shtratnikova V."/>
            <person name="Makarenko M."/>
            <person name="Klepikova A."/>
            <person name="Omelchenko D."/>
            <person name="Novikova G."/>
            <person name="Obukhova E."/>
            <person name="Bogdanov V."/>
            <person name="Penin A."/>
            <person name="Logacheva M."/>
        </authorList>
    </citation>
    <scope>NUCLEOTIDE SEQUENCE</scope>
    <source>
        <strain evidence="3">Hsosn_3</strain>
        <tissue evidence="3">Leaf</tissue>
    </source>
</reference>
<organism evidence="3 4">
    <name type="scientific">Heracleum sosnowskyi</name>
    <dbReference type="NCBI Taxonomy" id="360622"/>
    <lineage>
        <taxon>Eukaryota</taxon>
        <taxon>Viridiplantae</taxon>
        <taxon>Streptophyta</taxon>
        <taxon>Embryophyta</taxon>
        <taxon>Tracheophyta</taxon>
        <taxon>Spermatophyta</taxon>
        <taxon>Magnoliopsida</taxon>
        <taxon>eudicotyledons</taxon>
        <taxon>Gunneridae</taxon>
        <taxon>Pentapetalae</taxon>
        <taxon>asterids</taxon>
        <taxon>campanulids</taxon>
        <taxon>Apiales</taxon>
        <taxon>Apiaceae</taxon>
        <taxon>Apioideae</taxon>
        <taxon>apioid superclade</taxon>
        <taxon>Tordylieae</taxon>
        <taxon>Tordyliinae</taxon>
        <taxon>Heracleum</taxon>
    </lineage>
</organism>
<evidence type="ECO:0000256" key="2">
    <source>
        <dbReference type="SAM" id="SignalP"/>
    </source>
</evidence>
<dbReference type="Proteomes" id="UP001237642">
    <property type="component" value="Unassembled WGS sequence"/>
</dbReference>
<dbReference type="AlphaFoldDB" id="A0AAD8MIJ4"/>
<proteinExistence type="predicted"/>
<evidence type="ECO:0000313" key="4">
    <source>
        <dbReference type="Proteomes" id="UP001237642"/>
    </source>
</evidence>
<reference evidence="3" key="2">
    <citation type="submission" date="2023-05" db="EMBL/GenBank/DDBJ databases">
        <authorList>
            <person name="Schelkunov M.I."/>
        </authorList>
    </citation>
    <scope>NUCLEOTIDE SEQUENCE</scope>
    <source>
        <strain evidence="3">Hsosn_3</strain>
        <tissue evidence="3">Leaf</tissue>
    </source>
</reference>